<evidence type="ECO:0000313" key="2">
    <source>
        <dbReference type="Proteomes" id="UP001358586"/>
    </source>
</evidence>
<sequence length="107" mass="12322">MHIDIYATLDSTRVYKVLCMCDFARELARPTSLAYELILRAHPASSLRSSPNPFGLWAGDDLIRSCPDLKFSTDLEWKMRLTSIVTRDLSNPDLNPTPVYRFEMNRL</sequence>
<gene>
    <name evidence="1" type="ORF">PVK06_008415</name>
</gene>
<comment type="caution">
    <text evidence="1">The sequence shown here is derived from an EMBL/GenBank/DDBJ whole genome shotgun (WGS) entry which is preliminary data.</text>
</comment>
<reference evidence="1 2" key="1">
    <citation type="submission" date="2023-03" db="EMBL/GenBank/DDBJ databases">
        <title>WGS of Gossypium arboreum.</title>
        <authorList>
            <person name="Yu D."/>
        </authorList>
    </citation>
    <scope>NUCLEOTIDE SEQUENCE [LARGE SCALE GENOMIC DNA]</scope>
    <source>
        <tissue evidence="1">Leaf</tissue>
    </source>
</reference>
<evidence type="ECO:0000313" key="1">
    <source>
        <dbReference type="EMBL" id="KAK5839605.1"/>
    </source>
</evidence>
<proteinExistence type="predicted"/>
<protein>
    <submittedName>
        <fullName evidence="1">Uncharacterized protein</fullName>
    </submittedName>
</protein>
<organism evidence="1 2">
    <name type="scientific">Gossypium arboreum</name>
    <name type="common">Tree cotton</name>
    <name type="synonym">Gossypium nanking</name>
    <dbReference type="NCBI Taxonomy" id="29729"/>
    <lineage>
        <taxon>Eukaryota</taxon>
        <taxon>Viridiplantae</taxon>
        <taxon>Streptophyta</taxon>
        <taxon>Embryophyta</taxon>
        <taxon>Tracheophyta</taxon>
        <taxon>Spermatophyta</taxon>
        <taxon>Magnoliopsida</taxon>
        <taxon>eudicotyledons</taxon>
        <taxon>Gunneridae</taxon>
        <taxon>Pentapetalae</taxon>
        <taxon>rosids</taxon>
        <taxon>malvids</taxon>
        <taxon>Malvales</taxon>
        <taxon>Malvaceae</taxon>
        <taxon>Malvoideae</taxon>
        <taxon>Gossypium</taxon>
    </lineage>
</organism>
<accession>A0ABR0QJX3</accession>
<keyword evidence="2" id="KW-1185">Reference proteome</keyword>
<dbReference type="EMBL" id="JARKNE010000003">
    <property type="protein sequence ID" value="KAK5839605.1"/>
    <property type="molecule type" value="Genomic_DNA"/>
</dbReference>
<dbReference type="Proteomes" id="UP001358586">
    <property type="component" value="Chromosome 3"/>
</dbReference>
<name>A0ABR0QJX3_GOSAR</name>